<dbReference type="OrthoDB" id="10665831at2759"/>
<feature type="compositionally biased region" description="Basic and acidic residues" evidence="1">
    <location>
        <begin position="61"/>
        <end position="71"/>
    </location>
</feature>
<protein>
    <submittedName>
        <fullName evidence="3">Nuclear speckle splicing regulatory protein 1-like</fullName>
    </submittedName>
</protein>
<keyword evidence="2" id="KW-1185">Reference proteome</keyword>
<dbReference type="AlphaFoldDB" id="A0A9C6SGL5"/>
<dbReference type="RefSeq" id="XP_048261817.1">
    <property type="nucleotide sequence ID" value="XM_048405860.1"/>
</dbReference>
<evidence type="ECO:0000313" key="2">
    <source>
        <dbReference type="Proteomes" id="UP000835206"/>
    </source>
</evidence>
<reference evidence="3" key="1">
    <citation type="submission" date="2025-08" db="UniProtKB">
        <authorList>
            <consortium name="RefSeq"/>
        </authorList>
    </citation>
    <scope>IDENTIFICATION</scope>
</reference>
<feature type="compositionally biased region" description="Basic residues" evidence="1">
    <location>
        <begin position="1"/>
        <end position="12"/>
    </location>
</feature>
<dbReference type="Proteomes" id="UP000835206">
    <property type="component" value="Chromosome 1"/>
</dbReference>
<accession>A0A9C6SGL5</accession>
<organism evidence="2 3">
    <name type="scientific">Bombus terrestris</name>
    <name type="common">Buff-tailed bumblebee</name>
    <name type="synonym">Apis terrestris</name>
    <dbReference type="NCBI Taxonomy" id="30195"/>
    <lineage>
        <taxon>Eukaryota</taxon>
        <taxon>Metazoa</taxon>
        <taxon>Ecdysozoa</taxon>
        <taxon>Arthropoda</taxon>
        <taxon>Hexapoda</taxon>
        <taxon>Insecta</taxon>
        <taxon>Pterygota</taxon>
        <taxon>Neoptera</taxon>
        <taxon>Endopterygota</taxon>
        <taxon>Hymenoptera</taxon>
        <taxon>Apocrita</taxon>
        <taxon>Aculeata</taxon>
        <taxon>Apoidea</taxon>
        <taxon>Anthophila</taxon>
        <taxon>Apidae</taxon>
        <taxon>Bombus</taxon>
        <taxon>Bombus</taxon>
    </lineage>
</organism>
<evidence type="ECO:0000313" key="3">
    <source>
        <dbReference type="RefSeq" id="XP_048261817.1"/>
    </source>
</evidence>
<dbReference type="GeneID" id="125385121"/>
<feature type="compositionally biased region" description="Basic and acidic residues" evidence="1">
    <location>
        <begin position="13"/>
        <end position="39"/>
    </location>
</feature>
<name>A0A9C6SGL5_BOMTE</name>
<proteinExistence type="predicted"/>
<evidence type="ECO:0000256" key="1">
    <source>
        <dbReference type="SAM" id="MobiDB-lite"/>
    </source>
</evidence>
<feature type="compositionally biased region" description="Basic and acidic residues" evidence="1">
    <location>
        <begin position="83"/>
        <end position="167"/>
    </location>
</feature>
<dbReference type="KEGG" id="bter:125385121"/>
<feature type="region of interest" description="Disordered" evidence="1">
    <location>
        <begin position="1"/>
        <end position="169"/>
    </location>
</feature>
<gene>
    <name evidence="3" type="primary">LOC125385121</name>
</gene>
<sequence>MERNRGKSRWKRRGSDDHWRRLECKNGRRGKADKQESRERKKQAIKRQDNKHGRKNLAKVPGRERLDDNQWKRQRRGGVDIYWGERKLNNRLCDRQPGSDRGDNRHERKKSRENVGRDQRKDKQSSTKEEGKDKEMGHGREGVVRQGVERKEERNEKEDDKVYERKMQQRNVYRGKKGIQIVVQIKKGKA</sequence>